<name>A0A5B8MEX7_9CHLO</name>
<evidence type="ECO:0000313" key="1">
    <source>
        <dbReference type="EMBL" id="QDZ18979.1"/>
    </source>
</evidence>
<accession>A0A5B8MEX7</accession>
<gene>
    <name evidence="1" type="ORF">A3770_02p14970</name>
</gene>
<sequence>MAARNELQDAIGDIGNVSVPSREPRKPWLAIDAKNVKQKIRVRKMMSLNKHVGLAAGFDVTCATGEVKPSGQLIFRLPVVKNDVVDAFNVNVSDKRVSVTGRFRVPLGVLSVKGHGRIGVNYAGRKPYVGVDVVPTRAPTVALGATTALFAGKKLSASPHLSLTKNVGLDLGIQASKDAGGPVKVSLEDAALTIKL</sequence>
<keyword evidence="2" id="KW-1185">Reference proteome</keyword>
<dbReference type="Proteomes" id="UP000316726">
    <property type="component" value="Chromosome 2"/>
</dbReference>
<organism evidence="1 2">
    <name type="scientific">Chloropicon primus</name>
    <dbReference type="NCBI Taxonomy" id="1764295"/>
    <lineage>
        <taxon>Eukaryota</taxon>
        <taxon>Viridiplantae</taxon>
        <taxon>Chlorophyta</taxon>
        <taxon>Chloropicophyceae</taxon>
        <taxon>Chloropicales</taxon>
        <taxon>Chloropicaceae</taxon>
        <taxon>Chloropicon</taxon>
    </lineage>
</organism>
<dbReference type="AlphaFoldDB" id="A0A5B8MEX7"/>
<evidence type="ECO:0000313" key="2">
    <source>
        <dbReference type="Proteomes" id="UP000316726"/>
    </source>
</evidence>
<protein>
    <submittedName>
        <fullName evidence="1">Uncharacterized protein</fullName>
    </submittedName>
</protein>
<reference evidence="1 2" key="1">
    <citation type="submission" date="2018-07" db="EMBL/GenBank/DDBJ databases">
        <title>The complete nuclear genome of the prasinophyte Chloropicon primus (CCMP1205).</title>
        <authorList>
            <person name="Pombert J.-F."/>
            <person name="Otis C."/>
            <person name="Turmel M."/>
            <person name="Lemieux C."/>
        </authorList>
    </citation>
    <scope>NUCLEOTIDE SEQUENCE [LARGE SCALE GENOMIC DNA]</scope>
    <source>
        <strain evidence="1 2">CCMP1205</strain>
    </source>
</reference>
<dbReference type="EMBL" id="CP031035">
    <property type="protein sequence ID" value="QDZ18979.1"/>
    <property type="molecule type" value="Genomic_DNA"/>
</dbReference>
<proteinExistence type="predicted"/>